<evidence type="ECO:0000313" key="1">
    <source>
        <dbReference type="EMBL" id="JAI02309.1"/>
    </source>
</evidence>
<organism evidence="1">
    <name type="scientific">Anguilla anguilla</name>
    <name type="common">European freshwater eel</name>
    <name type="synonym">Muraena anguilla</name>
    <dbReference type="NCBI Taxonomy" id="7936"/>
    <lineage>
        <taxon>Eukaryota</taxon>
        <taxon>Metazoa</taxon>
        <taxon>Chordata</taxon>
        <taxon>Craniata</taxon>
        <taxon>Vertebrata</taxon>
        <taxon>Euteleostomi</taxon>
        <taxon>Actinopterygii</taxon>
        <taxon>Neopterygii</taxon>
        <taxon>Teleostei</taxon>
        <taxon>Anguilliformes</taxon>
        <taxon>Anguillidae</taxon>
        <taxon>Anguilla</taxon>
    </lineage>
</organism>
<name>A0A0E9XKU5_ANGAN</name>
<accession>A0A0E9XKU5</accession>
<protein>
    <submittedName>
        <fullName evidence="1">Uncharacterized protein</fullName>
    </submittedName>
</protein>
<dbReference type="AlphaFoldDB" id="A0A0E9XKU5"/>
<dbReference type="EMBL" id="GBXM01006269">
    <property type="protein sequence ID" value="JAI02309.1"/>
    <property type="molecule type" value="Transcribed_RNA"/>
</dbReference>
<reference evidence="1" key="2">
    <citation type="journal article" date="2015" name="Fish Shellfish Immunol.">
        <title>Early steps in the European eel (Anguilla anguilla)-Vibrio vulnificus interaction in the gills: Role of the RtxA13 toxin.</title>
        <authorList>
            <person name="Callol A."/>
            <person name="Pajuelo D."/>
            <person name="Ebbesson L."/>
            <person name="Teles M."/>
            <person name="MacKenzie S."/>
            <person name="Amaro C."/>
        </authorList>
    </citation>
    <scope>NUCLEOTIDE SEQUENCE</scope>
</reference>
<proteinExistence type="predicted"/>
<sequence>MRSGQLNFKVLKNSLSIQSHNTSLDKRSFCLSVCFKVDVAEDNRLDFHVVLHFHSFTICLS</sequence>
<reference evidence="1" key="1">
    <citation type="submission" date="2014-11" db="EMBL/GenBank/DDBJ databases">
        <authorList>
            <person name="Amaro Gonzalez C."/>
        </authorList>
    </citation>
    <scope>NUCLEOTIDE SEQUENCE</scope>
</reference>